<dbReference type="GO" id="GO:0003954">
    <property type="term" value="F:NADH dehydrogenase activity"/>
    <property type="evidence" value="ECO:0007669"/>
    <property type="project" value="TreeGrafter"/>
</dbReference>
<feature type="region of interest" description="Disordered" evidence="5">
    <location>
        <begin position="253"/>
        <end position="277"/>
    </location>
</feature>
<keyword evidence="2" id="KW-0479">Metal-binding</keyword>
<name>A0A7W3JE26_9MICO</name>
<feature type="region of interest" description="Disordered" evidence="5">
    <location>
        <begin position="649"/>
        <end position="671"/>
    </location>
</feature>
<feature type="domain" description="4Fe-4S Mo/W bis-MGD-type" evidence="6">
    <location>
        <begin position="6"/>
        <end position="69"/>
    </location>
</feature>
<evidence type="ECO:0000256" key="5">
    <source>
        <dbReference type="SAM" id="MobiDB-lite"/>
    </source>
</evidence>
<dbReference type="SUPFAM" id="SSF53706">
    <property type="entry name" value="Formate dehydrogenase/DMSO reductase, domains 1-3"/>
    <property type="match status" value="1"/>
</dbReference>
<dbReference type="CDD" id="cd00508">
    <property type="entry name" value="MopB_CT_Fdh-Nap-like"/>
    <property type="match status" value="1"/>
</dbReference>
<dbReference type="GO" id="GO:0046872">
    <property type="term" value="F:metal ion binding"/>
    <property type="evidence" value="ECO:0007669"/>
    <property type="project" value="UniProtKB-KW"/>
</dbReference>
<feature type="region of interest" description="Disordered" evidence="5">
    <location>
        <begin position="86"/>
        <end position="109"/>
    </location>
</feature>
<dbReference type="SUPFAM" id="SSF50692">
    <property type="entry name" value="ADC-like"/>
    <property type="match status" value="1"/>
</dbReference>
<comment type="caution">
    <text evidence="7">The sequence shown here is derived from an EMBL/GenBank/DDBJ whole genome shotgun (WGS) entry which is preliminary data.</text>
</comment>
<organism evidence="7 8">
    <name type="scientific">Promicromonospora sukumoe</name>
    <dbReference type="NCBI Taxonomy" id="88382"/>
    <lineage>
        <taxon>Bacteria</taxon>
        <taxon>Bacillati</taxon>
        <taxon>Actinomycetota</taxon>
        <taxon>Actinomycetes</taxon>
        <taxon>Micrococcales</taxon>
        <taxon>Promicromonosporaceae</taxon>
        <taxon>Promicromonospora</taxon>
    </lineage>
</organism>
<dbReference type="PANTHER" id="PTHR43105:SF10">
    <property type="entry name" value="NADH-QUINONE OXIDOREDUCTASE SUBUNIT G"/>
    <property type="match status" value="1"/>
</dbReference>
<evidence type="ECO:0000256" key="3">
    <source>
        <dbReference type="ARBA" id="ARBA00023004"/>
    </source>
</evidence>
<sequence>MLATPGTPVESHCPYCALQCGMSLTPRAGAPGTAGAAVPGVPEVQPRDFPTNRGGLCQKGWTSASVLGASDRITVPLVRRSLLTGADHPTDSADGFAGSAGWSDRPAGSADEARRVSPLVPVSWDVALDLVAGQLAGIAAEHGPEAVAVFGGGGLTNEKAYALGKFARTVLRTPNIDYNGRFCMASAAAGMNRSFGVDRGLPFPLADLGGAQAVLLLGSNLAETMPPAVQHLAGARAAGGLVVVDPRRSATARLAGDPASGGQAGANASAVGQAGGSGRADGAGAGAGAAAAQGVHLAPVPGTDLAVLLGLLHVVLAEGLADRAYLDERTTGFDDVARSVAAWWPERVETVSGVPTADLRRVARLLAAAAPVHGGTGAYVLTGRGVEQSTQGTATVTAAINLALALGLPGRVGSGYGAITGQGNGQGGREHGQKADQLPGYRKIDDPAARAHVAAVWGVDPDSLPGPGLPAVQLLKSLGAVDPEGVPAPGRPRALLVHGSNLVVSAPNAGGVIDRLRSLDLLVVCDFVPSETALLADVVLPVTQWAEEEGTMTSLEGRVIRRRAAVRAPGEARSELWIIAELARRLGAPETLAFPTDPAVVFDELARASAGGPADYSGLSHARLDADEADGGPGLFWPVPAQAEHVSDAQVPPVTSASDTSPTALHPGTPRLFLDRFGTPDGRARMVAVDHVGPSDDVRPDAPFYLVTGRVLQHYQSGAQTHRVAELERLVAEPYVELHPVLGFRIGVPDGARVRLTSARGRVEATARWTDAVRPDTVFMPFHWSGVGSVNQVTTDATDPISGMPEFKVCAVDVSMVDVPAVDVPAADALGRRGTLTKELST</sequence>
<evidence type="ECO:0000313" key="7">
    <source>
        <dbReference type="EMBL" id="MBA8811130.1"/>
    </source>
</evidence>
<dbReference type="InterPro" id="IPR006963">
    <property type="entry name" value="Mopterin_OxRdtase_4Fe-4S_dom"/>
</dbReference>
<dbReference type="SMART" id="SM00926">
    <property type="entry name" value="Molybdop_Fe4S4"/>
    <property type="match status" value="1"/>
</dbReference>
<evidence type="ECO:0000259" key="6">
    <source>
        <dbReference type="SMART" id="SM00926"/>
    </source>
</evidence>
<dbReference type="Gene3D" id="2.40.40.20">
    <property type="match status" value="1"/>
</dbReference>
<proteinExistence type="predicted"/>
<keyword evidence="4" id="KW-0411">Iron-sulfur</keyword>
<dbReference type="PANTHER" id="PTHR43105">
    <property type="entry name" value="RESPIRATORY NITRATE REDUCTASE"/>
    <property type="match status" value="1"/>
</dbReference>
<keyword evidence="3" id="KW-0408">Iron</keyword>
<dbReference type="Pfam" id="PF00384">
    <property type="entry name" value="Molybdopterin"/>
    <property type="match status" value="2"/>
</dbReference>
<dbReference type="Gene3D" id="2.20.25.90">
    <property type="entry name" value="ADC-like domains"/>
    <property type="match status" value="1"/>
</dbReference>
<dbReference type="RefSeq" id="WP_182620312.1">
    <property type="nucleotide sequence ID" value="NZ_BAAATF010000009.1"/>
</dbReference>
<dbReference type="Gene3D" id="3.40.228.10">
    <property type="entry name" value="Dimethylsulfoxide Reductase, domain 2"/>
    <property type="match status" value="1"/>
</dbReference>
<protein>
    <submittedName>
        <fullName evidence="7">Assimilatory nitrate reductase catalytic subunit</fullName>
        <ecNumber evidence="7">1.7.99.4</ecNumber>
    </submittedName>
</protein>
<dbReference type="GO" id="GO:0016020">
    <property type="term" value="C:membrane"/>
    <property type="evidence" value="ECO:0007669"/>
    <property type="project" value="TreeGrafter"/>
</dbReference>
<dbReference type="InterPro" id="IPR006656">
    <property type="entry name" value="Mopterin_OxRdtase"/>
</dbReference>
<dbReference type="EMBL" id="JACGWV010000003">
    <property type="protein sequence ID" value="MBA8811130.1"/>
    <property type="molecule type" value="Genomic_DNA"/>
</dbReference>
<dbReference type="InterPro" id="IPR050123">
    <property type="entry name" value="Prok_molybdopt-oxidoreductase"/>
</dbReference>
<dbReference type="Pfam" id="PF04879">
    <property type="entry name" value="Molybdop_Fe4S4"/>
    <property type="match status" value="1"/>
</dbReference>
<keyword evidence="8" id="KW-1185">Reference proteome</keyword>
<dbReference type="EC" id="1.7.99.4" evidence="7"/>
<evidence type="ECO:0000256" key="2">
    <source>
        <dbReference type="ARBA" id="ARBA00022723"/>
    </source>
</evidence>
<dbReference type="Gene3D" id="3.40.50.740">
    <property type="match status" value="1"/>
</dbReference>
<dbReference type="Pfam" id="PF01568">
    <property type="entry name" value="Molydop_binding"/>
    <property type="match status" value="1"/>
</dbReference>
<dbReference type="GO" id="GO:0022904">
    <property type="term" value="P:respiratory electron transport chain"/>
    <property type="evidence" value="ECO:0007669"/>
    <property type="project" value="TreeGrafter"/>
</dbReference>
<keyword evidence="1" id="KW-0004">4Fe-4S</keyword>
<evidence type="ECO:0000256" key="1">
    <source>
        <dbReference type="ARBA" id="ARBA00022485"/>
    </source>
</evidence>
<evidence type="ECO:0000256" key="4">
    <source>
        <dbReference type="ARBA" id="ARBA00023014"/>
    </source>
</evidence>
<evidence type="ECO:0000313" key="8">
    <source>
        <dbReference type="Proteomes" id="UP000540568"/>
    </source>
</evidence>
<gene>
    <name evidence="7" type="ORF">FHX71_005137</name>
</gene>
<dbReference type="Proteomes" id="UP000540568">
    <property type="component" value="Unassembled WGS sequence"/>
</dbReference>
<feature type="compositionally biased region" description="Polar residues" evidence="5">
    <location>
        <begin position="653"/>
        <end position="663"/>
    </location>
</feature>
<dbReference type="GO" id="GO:0051539">
    <property type="term" value="F:4 iron, 4 sulfur cluster binding"/>
    <property type="evidence" value="ECO:0007669"/>
    <property type="project" value="UniProtKB-KW"/>
</dbReference>
<accession>A0A7W3JE26</accession>
<dbReference type="AlphaFoldDB" id="A0A7W3JE26"/>
<reference evidence="7 8" key="1">
    <citation type="submission" date="2020-07" db="EMBL/GenBank/DDBJ databases">
        <title>Sequencing the genomes of 1000 actinobacteria strains.</title>
        <authorList>
            <person name="Klenk H.-P."/>
        </authorList>
    </citation>
    <scope>NUCLEOTIDE SEQUENCE [LARGE SCALE GENOMIC DNA]</scope>
    <source>
        <strain evidence="7 8">DSM 44121</strain>
    </source>
</reference>
<dbReference type="InterPro" id="IPR006657">
    <property type="entry name" value="MoPterin_dinucl-bd_dom"/>
</dbReference>
<dbReference type="InterPro" id="IPR009010">
    <property type="entry name" value="Asp_de-COase-like_dom_sf"/>
</dbReference>
<dbReference type="GO" id="GO:0043546">
    <property type="term" value="F:molybdopterin cofactor binding"/>
    <property type="evidence" value="ECO:0007669"/>
    <property type="project" value="InterPro"/>
</dbReference>
<keyword evidence="7" id="KW-0560">Oxidoreductase</keyword>